<evidence type="ECO:0000256" key="1">
    <source>
        <dbReference type="ARBA" id="ARBA00004514"/>
    </source>
</evidence>
<evidence type="ECO:0000259" key="9">
    <source>
        <dbReference type="PROSITE" id="PS50222"/>
    </source>
</evidence>
<dbReference type="SMART" id="SM00164">
    <property type="entry name" value="TBC"/>
    <property type="match status" value="1"/>
</dbReference>
<evidence type="ECO:0000256" key="5">
    <source>
        <dbReference type="ARBA" id="ARBA00022737"/>
    </source>
</evidence>
<dbReference type="Gene3D" id="1.10.10.750">
    <property type="entry name" value="Ypt/Rab-GAP domain of gyp1p, domain 1"/>
    <property type="match status" value="1"/>
</dbReference>
<feature type="domain" description="EF-hand" evidence="9">
    <location>
        <begin position="872"/>
        <end position="907"/>
    </location>
</feature>
<dbReference type="Gene3D" id="1.10.472.80">
    <property type="entry name" value="Ypt/Rab-GAP domain of gyp1p, domain 3"/>
    <property type="match status" value="1"/>
</dbReference>
<keyword evidence="11" id="KW-1185">Reference proteome</keyword>
<dbReference type="InterPro" id="IPR018247">
    <property type="entry name" value="EF_Hand_1_Ca_BS"/>
</dbReference>
<dbReference type="GO" id="GO:0005509">
    <property type="term" value="F:calcium ion binding"/>
    <property type="evidence" value="ECO:0007669"/>
    <property type="project" value="InterPro"/>
</dbReference>
<feature type="domain" description="Rab-GAP TBC" evidence="8">
    <location>
        <begin position="499"/>
        <end position="686"/>
    </location>
</feature>
<dbReference type="PROSITE" id="PS00018">
    <property type="entry name" value="EF_HAND_1"/>
    <property type="match status" value="1"/>
</dbReference>
<dbReference type="GO" id="GO:0003094">
    <property type="term" value="P:glomerular filtration"/>
    <property type="evidence" value="ECO:0007669"/>
    <property type="project" value="UniProtKB-ARBA"/>
</dbReference>
<dbReference type="InterPro" id="IPR011993">
    <property type="entry name" value="PH-like_dom_sf"/>
</dbReference>
<evidence type="ECO:0000259" key="8">
    <source>
        <dbReference type="PROSITE" id="PS50086"/>
    </source>
</evidence>
<reference evidence="11" key="1">
    <citation type="journal article" date="2014" name="PLoS ONE">
        <title>The genome and linkage map of the northern pike (Esox lucius): conserved synteny revealed between the salmonid sister group and the Neoteleostei.</title>
        <authorList>
            <person name="Rondeau E.B."/>
            <person name="Minkley D.R."/>
            <person name="Leong J.S."/>
            <person name="Messmer A.M."/>
            <person name="Jantzen J.R."/>
            <person name="von Schalburg K.R."/>
            <person name="Lemon C."/>
            <person name="Bird N.H."/>
            <person name="Koop B.F."/>
        </authorList>
    </citation>
    <scope>NUCLEOTIDE SEQUENCE</scope>
</reference>
<dbReference type="Gene3D" id="2.30.29.30">
    <property type="entry name" value="Pleckstrin-homology domain (PH domain)/Phosphotyrosine-binding domain (PTB)"/>
    <property type="match status" value="2"/>
</dbReference>
<dbReference type="SMART" id="SM00568">
    <property type="entry name" value="GRAM"/>
    <property type="match status" value="2"/>
</dbReference>
<dbReference type="Gene3D" id="1.10.238.10">
    <property type="entry name" value="EF-hand"/>
    <property type="match status" value="1"/>
</dbReference>
<reference evidence="10" key="4">
    <citation type="submission" date="2025-09" db="UniProtKB">
        <authorList>
            <consortium name="Ensembl"/>
        </authorList>
    </citation>
    <scope>IDENTIFICATION</scope>
</reference>
<dbReference type="FunFam" id="2.30.29.30:FF:000185">
    <property type="entry name" value="TBC1 domain family member 8B"/>
    <property type="match status" value="1"/>
</dbReference>
<dbReference type="InterPro" id="IPR011992">
    <property type="entry name" value="EF-hand-dom_pair"/>
</dbReference>
<dbReference type="Ensembl" id="ENSELUT00000001731.3">
    <property type="protein sequence ID" value="ENSELUP00000010688.3"/>
    <property type="gene ID" value="ENSELUG00000011266.3"/>
</dbReference>
<evidence type="ECO:0000256" key="6">
    <source>
        <dbReference type="ARBA" id="ARBA00022837"/>
    </source>
</evidence>
<dbReference type="SUPFAM" id="SSF47923">
    <property type="entry name" value="Ypt/Rab-GAP domain of gyp1p"/>
    <property type="match status" value="2"/>
</dbReference>
<dbReference type="Pfam" id="PF02893">
    <property type="entry name" value="GRAM"/>
    <property type="match status" value="2"/>
</dbReference>
<dbReference type="InterPro" id="IPR004182">
    <property type="entry name" value="GRAM"/>
</dbReference>
<dbReference type="InterPro" id="IPR002048">
    <property type="entry name" value="EF_hand_dom"/>
</dbReference>
<dbReference type="PROSITE" id="PS50086">
    <property type="entry name" value="TBC_RABGAP"/>
    <property type="match status" value="1"/>
</dbReference>
<organism evidence="10 11">
    <name type="scientific">Esox lucius</name>
    <name type="common">Northern pike</name>
    <dbReference type="NCBI Taxonomy" id="8010"/>
    <lineage>
        <taxon>Eukaryota</taxon>
        <taxon>Metazoa</taxon>
        <taxon>Chordata</taxon>
        <taxon>Craniata</taxon>
        <taxon>Vertebrata</taxon>
        <taxon>Euteleostomi</taxon>
        <taxon>Actinopterygii</taxon>
        <taxon>Neopterygii</taxon>
        <taxon>Teleostei</taxon>
        <taxon>Protacanthopterygii</taxon>
        <taxon>Esociformes</taxon>
        <taxon>Esocidae</taxon>
        <taxon>Esox</taxon>
    </lineage>
</organism>
<keyword evidence="6" id="KW-0106">Calcium</keyword>
<dbReference type="GO" id="GO:0005096">
    <property type="term" value="F:GTPase activator activity"/>
    <property type="evidence" value="ECO:0007669"/>
    <property type="project" value="UniProtKB-KW"/>
</dbReference>
<keyword evidence="4" id="KW-0479">Metal-binding</keyword>
<reference evidence="10" key="2">
    <citation type="submission" date="2020-02" db="EMBL/GenBank/DDBJ databases">
        <title>Esox lucius (northern pike) genome, fEsoLuc1, primary haplotype.</title>
        <authorList>
            <person name="Myers G."/>
            <person name="Karagic N."/>
            <person name="Meyer A."/>
            <person name="Pippel M."/>
            <person name="Reichard M."/>
            <person name="Winkler S."/>
            <person name="Tracey A."/>
            <person name="Sims Y."/>
            <person name="Howe K."/>
            <person name="Rhie A."/>
            <person name="Formenti G."/>
            <person name="Durbin R."/>
            <person name="Fedrigo O."/>
            <person name="Jarvis E.D."/>
        </authorList>
    </citation>
    <scope>NUCLEOTIDE SEQUENCE [LARGE SCALE GENOMIC DNA]</scope>
</reference>
<dbReference type="SUPFAM" id="SSF47473">
    <property type="entry name" value="EF-hand"/>
    <property type="match status" value="1"/>
</dbReference>
<dbReference type="FunFam" id="2.30.29.30:FF:000013">
    <property type="entry name" value="Putative TBC1 domain family member 8B"/>
    <property type="match status" value="1"/>
</dbReference>
<proteinExistence type="predicted"/>
<keyword evidence="5" id="KW-0677">Repeat</keyword>
<accession>A0A3P8Y1Y4</accession>
<protein>
    <recommendedName>
        <fullName evidence="7">TBC1 domain family member 8B</fullName>
    </recommendedName>
</protein>
<evidence type="ECO:0000313" key="11">
    <source>
        <dbReference type="Proteomes" id="UP000265140"/>
    </source>
</evidence>
<sequence>MWLKPEEILLKNAFKLWVTEKGNDYFVLQRRRGYGEGAGGLTGLLVGTLDTMLDSTSKVAPFRILHQTPDSQVYWSIACGGTKEEISQHWEWLEKNIMRTLSVFDSSDDITSFVQGKIRGLIAEEGKVSCGQEDDPEKFREALLRFEKWFDLPQKEKLVTYYSCSYWRGRVPCQGWLYLSTNFLSFYSYLLGSEVKLVISWNEIWRLEKTSNVILAESIHVLANGEDHFFSMFLHLNETFLIMEQLADYSIKRLFDKETFQEVPSLSDPLQITKRGLEMHARNEQFRAFFRLPKEENLMEVYESFLWVPFSHFNTLGKICLSESYLCFASQDGSQCHVIIPMREVIGVEKPDRSSRALTVCVRGKRALRFSEVRDFERLANAIRRRCGITASPQHSASTEVTCVNCTFSLGVSNFAVNYGHLENLGKYQIGWSFSFQKCLCLNTLASISGYSLLYPCFVLACQLKEKMKEQSWNIHFSEYGRGTSMFCTKKTRDLIVRGVPEALRGELWMLFSGAVNDMATNPGYYSELVDQSLGTSTLATDEIERDLHRSLPEHPAFQSDTGISALRRVLTAYAYRNPKIGYCQAMNILTSVLLLYAKEEEAFWLLVAICERMLPDYFNRRIIGALVDQAVFEELIRMHLTQLTEHMTDLSFFSSVSLSWFLTLFISVLPIESAVNVVDCFFYDGIKAILQLGLAVLDYNMEGLISSNDDAEAVTILNKFFDNVTNKDSPLPQTVQQNSVGNNNKASSLLKVDISDLIKEAYEKFGDMKSEEVESMRKRNKLYVIQTLEDTTKQNVVSGISSDFIKFSASQLDDLYALFKRQHFLSCYWTMNSPVLLHHDPSLAYLEQYQLGFEQFSLLFSLLEPWSLCSGKDAFFLWAFRLLDENQDGLINFREFCCALGKLIENVVHYVFSGYQAQFIQFSKTLYNLFHGDPEEESLYHAVARVTSLLLRMEEVGRRLQEPASPLKSTTSHTQALLEGCLPDGEASSTPESSFNTPNTPITLVASSVPQEIEWSFAFEQILASLLNEPVLVRFFERPVDIPARLDHKAFTHWPDNFNCML</sequence>
<dbReference type="GO" id="GO:0005829">
    <property type="term" value="C:cytosol"/>
    <property type="evidence" value="ECO:0007669"/>
    <property type="project" value="UniProtKB-SubCell"/>
</dbReference>
<dbReference type="AlphaFoldDB" id="A0A3P8Y1Y4"/>
<evidence type="ECO:0000313" key="10">
    <source>
        <dbReference type="Ensembl" id="ENSELUP00000010688.3"/>
    </source>
</evidence>
<name>A0A3P8Y1Y4_ESOLU</name>
<dbReference type="InterPro" id="IPR035969">
    <property type="entry name" value="Rab-GAP_TBC_sf"/>
</dbReference>
<dbReference type="Pfam" id="PF00566">
    <property type="entry name" value="RabGAP-TBC"/>
    <property type="match status" value="1"/>
</dbReference>
<evidence type="ECO:0000256" key="7">
    <source>
        <dbReference type="ARBA" id="ARBA00067411"/>
    </source>
</evidence>
<dbReference type="GeneTree" id="ENSGT00940000159451"/>
<dbReference type="FunFam" id="1.10.472.80:FF:000023">
    <property type="entry name" value="TBC1 domain family member 8B"/>
    <property type="match status" value="1"/>
</dbReference>
<reference evidence="10" key="3">
    <citation type="submission" date="2025-08" db="UniProtKB">
        <authorList>
            <consortium name="Ensembl"/>
        </authorList>
    </citation>
    <scope>IDENTIFICATION</scope>
</reference>
<dbReference type="Gene3D" id="1.10.8.270">
    <property type="entry name" value="putative rabgap domain of human tbc1 domain family member 14 like domains"/>
    <property type="match status" value="1"/>
</dbReference>
<evidence type="ECO:0000256" key="2">
    <source>
        <dbReference type="ARBA" id="ARBA00022468"/>
    </source>
</evidence>
<dbReference type="Bgee" id="ENSELUG00000011266">
    <property type="expression patterns" value="Expressed in liver and 15 other cell types or tissues"/>
</dbReference>
<dbReference type="PANTHER" id="PTHR47666">
    <property type="entry name" value="PROTEIN VASCULAR ASSOCIATED DEATH 1, CHLOROPLASTIC"/>
    <property type="match status" value="1"/>
</dbReference>
<keyword evidence="3" id="KW-0963">Cytoplasm</keyword>
<dbReference type="PROSITE" id="PS50222">
    <property type="entry name" value="EF_HAND_2"/>
    <property type="match status" value="1"/>
</dbReference>
<keyword evidence="2" id="KW-0343">GTPase activation</keyword>
<comment type="subcellular location">
    <subcellularLocation>
        <location evidence="1">Cytoplasm</location>
        <location evidence="1">Cytosol</location>
    </subcellularLocation>
</comment>
<gene>
    <name evidence="10" type="primary">TBC1D8B</name>
</gene>
<dbReference type="SMART" id="SM00054">
    <property type="entry name" value="EFh"/>
    <property type="match status" value="1"/>
</dbReference>
<dbReference type="Proteomes" id="UP000265140">
    <property type="component" value="Chromosome 7"/>
</dbReference>
<evidence type="ECO:0000256" key="4">
    <source>
        <dbReference type="ARBA" id="ARBA00022723"/>
    </source>
</evidence>
<dbReference type="PANTHER" id="PTHR47666:SF4">
    <property type="entry name" value="TBC1 DOMAIN FAMILY MEMBER 8B"/>
    <property type="match status" value="1"/>
</dbReference>
<dbReference type="FunFam" id="1.10.8.270:FF:000002">
    <property type="entry name" value="TBC1 domain family member 9B"/>
    <property type="match status" value="1"/>
</dbReference>
<dbReference type="InterPro" id="IPR000195">
    <property type="entry name" value="Rab-GAP-TBC_dom"/>
</dbReference>
<evidence type="ECO:0000256" key="3">
    <source>
        <dbReference type="ARBA" id="ARBA00022490"/>
    </source>
</evidence>